<dbReference type="Proteomes" id="UP001201020">
    <property type="component" value="Chromosome"/>
</dbReference>
<gene>
    <name evidence="2" type="ORF">K9W45_10855</name>
</gene>
<feature type="coiled-coil region" evidence="1">
    <location>
        <begin position="86"/>
        <end position="127"/>
    </location>
</feature>
<name>A0A9Y1BK45_9ARCH</name>
<accession>A0A9Y1BK45</accession>
<organism evidence="2">
    <name type="scientific">Candidatus Heimdallarchaeum aukensis</name>
    <dbReference type="NCBI Taxonomy" id="2876573"/>
    <lineage>
        <taxon>Archaea</taxon>
        <taxon>Promethearchaeati</taxon>
        <taxon>Candidatus Heimdallarchaeota</taxon>
        <taxon>Candidatus Heimdallarchaeia (ex Rinke et al. 2021) (nom. nud.)</taxon>
        <taxon>Candidatus Heimdallarchaeales</taxon>
        <taxon>Candidatus Heimdallarchaeaceae</taxon>
        <taxon>Candidatus Heimdallarchaeum</taxon>
    </lineage>
</organism>
<evidence type="ECO:0000313" key="2">
    <source>
        <dbReference type="EMBL" id="UJG40327.1"/>
    </source>
</evidence>
<keyword evidence="1" id="KW-0175">Coiled coil</keyword>
<reference evidence="2" key="1">
    <citation type="journal article" date="2022" name="Nat. Microbiol.">
        <title>Unique mobile elements and scalable gene flow at the prokaryote-eukaryote boundary revealed by circularized Asgard archaea genomes.</title>
        <authorList>
            <person name="Wu F."/>
            <person name="Speth D.R."/>
            <person name="Philosof A."/>
            <person name="Cremiere A."/>
            <person name="Narayanan A."/>
            <person name="Barco R.A."/>
            <person name="Connon S.A."/>
            <person name="Amend J.P."/>
            <person name="Antoshechkin I.A."/>
            <person name="Orphan V.J."/>
        </authorList>
    </citation>
    <scope>NUCLEOTIDE SEQUENCE</scope>
    <source>
        <strain evidence="2">PM71</strain>
    </source>
</reference>
<protein>
    <submittedName>
        <fullName evidence="2">Uncharacterized protein</fullName>
    </submittedName>
</protein>
<sequence length="228" mass="27229">MFKKYKGETIYNYIPEYYPQIDVENPVFVKLPPNMKDPRLSDIEREIHQYWHLIHPLLREYIVMLVRYIKQLGESSDEIEHLRRSLDIETQNSTQLSEENRQLKAQVSDLLIEKKALQEKVEDLMKSRPTISADEFNALKMLTSSNFDVSKDDLETLLKKAVQTVRESEEIKKAREEREKMRKELEEAKAHFERTQQEVGETFQKRLLEAQRRIDELEEELAKYKQQG</sequence>
<feature type="coiled-coil region" evidence="1">
    <location>
        <begin position="151"/>
        <end position="227"/>
    </location>
</feature>
<evidence type="ECO:0000256" key="1">
    <source>
        <dbReference type="SAM" id="Coils"/>
    </source>
</evidence>
<dbReference type="EMBL" id="CP084166">
    <property type="protein sequence ID" value="UJG40327.1"/>
    <property type="molecule type" value="Genomic_DNA"/>
</dbReference>
<proteinExistence type="predicted"/>
<dbReference type="AlphaFoldDB" id="A0A9Y1BK45"/>